<dbReference type="PANTHER" id="PTHR22923:SF102">
    <property type="entry name" value="CEREBELLIN 13-RELATED"/>
    <property type="match status" value="1"/>
</dbReference>
<evidence type="ECO:0000256" key="1">
    <source>
        <dbReference type="ARBA" id="ARBA00004613"/>
    </source>
</evidence>
<evidence type="ECO:0000256" key="3">
    <source>
        <dbReference type="ARBA" id="ARBA00022729"/>
    </source>
</evidence>
<evidence type="ECO:0007829" key="8">
    <source>
        <dbReference type="PeptideAtlas" id="A0A498LXB7"/>
    </source>
</evidence>
<comment type="subcellular location">
    <subcellularLocation>
        <location evidence="1">Secreted</location>
    </subcellularLocation>
</comment>
<dbReference type="Pfam" id="PF00386">
    <property type="entry name" value="C1q"/>
    <property type="match status" value="1"/>
</dbReference>
<dbReference type="InterPro" id="IPR008983">
    <property type="entry name" value="Tumour_necrosis_fac-like_dom"/>
</dbReference>
<dbReference type="GO" id="GO:0005576">
    <property type="term" value="C:extracellular region"/>
    <property type="evidence" value="ECO:0007669"/>
    <property type="project" value="UniProtKB-SubCell"/>
</dbReference>
<accession>A0A498LXB7</accession>
<keyword evidence="3 4" id="KW-0732">Signal</keyword>
<name>A0A498LXB7_LABRO</name>
<dbReference type="PANTHER" id="PTHR22923">
    <property type="entry name" value="CEREBELLIN-RELATED"/>
    <property type="match status" value="1"/>
</dbReference>
<evidence type="ECO:0000313" key="7">
    <source>
        <dbReference type="Proteomes" id="UP000290572"/>
    </source>
</evidence>
<evidence type="ECO:0000259" key="5">
    <source>
        <dbReference type="PROSITE" id="PS50871"/>
    </source>
</evidence>
<evidence type="ECO:0000313" key="6">
    <source>
        <dbReference type="EMBL" id="RXN09857.1"/>
    </source>
</evidence>
<dbReference type="SMART" id="SM00110">
    <property type="entry name" value="C1Q"/>
    <property type="match status" value="1"/>
</dbReference>
<dbReference type="PRINTS" id="PR00007">
    <property type="entry name" value="COMPLEMNTC1Q"/>
</dbReference>
<keyword evidence="2" id="KW-0964">Secreted</keyword>
<dbReference type="STRING" id="84645.A0A498LXB7"/>
<reference evidence="6 7" key="1">
    <citation type="submission" date="2018-03" db="EMBL/GenBank/DDBJ databases">
        <title>Draft genome sequence of Rohu Carp (Labeo rohita).</title>
        <authorList>
            <person name="Das P."/>
            <person name="Kushwaha B."/>
            <person name="Joshi C.G."/>
            <person name="Kumar D."/>
            <person name="Nagpure N.S."/>
            <person name="Sahoo L."/>
            <person name="Das S.P."/>
            <person name="Bit A."/>
            <person name="Patnaik S."/>
            <person name="Meher P.K."/>
            <person name="Jayasankar P."/>
            <person name="Koringa P.G."/>
            <person name="Patel N.V."/>
            <person name="Hinsu A.T."/>
            <person name="Kumar R."/>
            <person name="Pandey M."/>
            <person name="Agarwal S."/>
            <person name="Srivastava S."/>
            <person name="Singh M."/>
            <person name="Iquebal M.A."/>
            <person name="Jaiswal S."/>
            <person name="Angadi U.B."/>
            <person name="Kumar N."/>
            <person name="Raza M."/>
            <person name="Shah T.M."/>
            <person name="Rai A."/>
            <person name="Jena J.K."/>
        </authorList>
    </citation>
    <scope>NUCLEOTIDE SEQUENCE [LARGE SCALE GENOMIC DNA]</scope>
    <source>
        <strain evidence="6">DASCIFA01</strain>
        <tissue evidence="6">Testis</tissue>
    </source>
</reference>
<dbReference type="EMBL" id="QBIY01013237">
    <property type="protein sequence ID" value="RXN09857.1"/>
    <property type="molecule type" value="Genomic_DNA"/>
</dbReference>
<feature type="chain" id="PRO_5019776545" evidence="4">
    <location>
        <begin position="23"/>
        <end position="238"/>
    </location>
</feature>
<keyword evidence="8" id="KW-1267">Proteomics identification</keyword>
<feature type="domain" description="C1q" evidence="5">
    <location>
        <begin position="102"/>
        <end position="238"/>
    </location>
</feature>
<dbReference type="AlphaFoldDB" id="A0A498LXB7"/>
<dbReference type="InterPro" id="IPR001073">
    <property type="entry name" value="C1q_dom"/>
</dbReference>
<keyword evidence="7" id="KW-1185">Reference proteome</keyword>
<organism evidence="6 7">
    <name type="scientific">Labeo rohita</name>
    <name type="common">Indian major carp</name>
    <name type="synonym">Cyprinus rohita</name>
    <dbReference type="NCBI Taxonomy" id="84645"/>
    <lineage>
        <taxon>Eukaryota</taxon>
        <taxon>Metazoa</taxon>
        <taxon>Chordata</taxon>
        <taxon>Craniata</taxon>
        <taxon>Vertebrata</taxon>
        <taxon>Euteleostomi</taxon>
        <taxon>Actinopterygii</taxon>
        <taxon>Neopterygii</taxon>
        <taxon>Teleostei</taxon>
        <taxon>Ostariophysi</taxon>
        <taxon>Cypriniformes</taxon>
        <taxon>Cyprinidae</taxon>
        <taxon>Labeoninae</taxon>
        <taxon>Labeonini</taxon>
        <taxon>Labeo</taxon>
    </lineage>
</organism>
<feature type="signal peptide" evidence="4">
    <location>
        <begin position="1"/>
        <end position="22"/>
    </location>
</feature>
<dbReference type="Proteomes" id="UP000290572">
    <property type="component" value="Unassembled WGS sequence"/>
</dbReference>
<sequence length="238" mass="26573">MRVTIAVLLLLYKCLIFAPNAATELVASELSTKDDNLLENKIKELTSALKIFTDLLQELGATKKKLQATEMRLNALETSQQPLMSRLANSEAQIDKIKMENKDRPKVAFSAALGINGFIGPVNADSTLVYKNVFMNVGNAYQQTTGIFTAPVRGVYYFSFFYHCSTKYETWLYLYRNGKKEAEAGQHNTQHAMAANGGNGLTLLLEKGDQVYMVLQKDSWIWDGDNVTVFSGFLIDAM</sequence>
<protein>
    <submittedName>
        <fullName evidence="6">Complement C1q subcomponent subunit B-like protein</fullName>
    </submittedName>
</protein>
<evidence type="ECO:0000256" key="2">
    <source>
        <dbReference type="ARBA" id="ARBA00022525"/>
    </source>
</evidence>
<dbReference type="Gene3D" id="2.60.120.40">
    <property type="match status" value="1"/>
</dbReference>
<dbReference type="SUPFAM" id="SSF49842">
    <property type="entry name" value="TNF-like"/>
    <property type="match status" value="1"/>
</dbReference>
<dbReference type="InterPro" id="IPR050822">
    <property type="entry name" value="Cerebellin_Synaptic_Org"/>
</dbReference>
<comment type="caution">
    <text evidence="6">The sequence shown here is derived from an EMBL/GenBank/DDBJ whole genome shotgun (WGS) entry which is preliminary data.</text>
</comment>
<evidence type="ECO:0000256" key="4">
    <source>
        <dbReference type="SAM" id="SignalP"/>
    </source>
</evidence>
<proteinExistence type="evidence at protein level"/>
<dbReference type="PROSITE" id="PS50871">
    <property type="entry name" value="C1Q"/>
    <property type="match status" value="1"/>
</dbReference>
<gene>
    <name evidence="6" type="ORF">ROHU_010954</name>
</gene>